<reference evidence="7" key="1">
    <citation type="submission" date="2016-11" db="EMBL/GenBank/DDBJ databases">
        <authorList>
            <person name="Varghese N."/>
            <person name="Submissions S."/>
        </authorList>
    </citation>
    <scope>NUCLEOTIDE SEQUENCE [LARGE SCALE GENOMIC DNA]</scope>
    <source>
        <strain evidence="7">CGMCC 1.7063</strain>
    </source>
</reference>
<keyword evidence="4" id="KW-0472">Membrane</keyword>
<proteinExistence type="predicted"/>
<dbReference type="STRING" id="494016.SAMN04487965_3036"/>
<feature type="domain" description="NarX-like N-terminal" evidence="5">
    <location>
        <begin position="20"/>
        <end position="104"/>
    </location>
</feature>
<comment type="subcellular location">
    <subcellularLocation>
        <location evidence="1">Membrane</location>
        <topology evidence="1">Multi-pass membrane protein</topology>
    </subcellularLocation>
</comment>
<feature type="domain" description="NarX-like N-terminal" evidence="5">
    <location>
        <begin position="135"/>
        <end position="199"/>
    </location>
</feature>
<evidence type="ECO:0000313" key="6">
    <source>
        <dbReference type="EMBL" id="SHF97170.1"/>
    </source>
</evidence>
<dbReference type="OrthoDB" id="952521at2"/>
<keyword evidence="2" id="KW-0812">Transmembrane</keyword>
<keyword evidence="3" id="KW-1133">Transmembrane helix</keyword>
<sequence length="260" mass="29888">MNRLLLLLLFISLDVYSFSMGDAINIAGRQRMLSQRITQAYMLRGIQPGAERHLQTFERCMREFSDNLDQLATFNEAAPIRADLQAVQREWSAFEEVARQPVSKHSAEMLFRRSNTLLPAAHNYVMRLQELSDHKSAELVNIAGRQRMLSQRIAKNYVALFWDVAGEEGVKGLYEDLAEFQHMLDFLLQSPLNTPQINRNLLKTQGHLSYARRGFDAEMQISEERQIHVITGTTDMMLRNMDVITGQYTDLLNTAHLSAR</sequence>
<keyword evidence="7" id="KW-1185">Reference proteome</keyword>
<dbReference type="InterPro" id="IPR042295">
    <property type="entry name" value="NarX-like_N_sf"/>
</dbReference>
<evidence type="ECO:0000313" key="7">
    <source>
        <dbReference type="Proteomes" id="UP000184170"/>
    </source>
</evidence>
<organism evidence="6 7">
    <name type="scientific">Microbulbifer donghaiensis</name>
    <dbReference type="NCBI Taxonomy" id="494016"/>
    <lineage>
        <taxon>Bacteria</taxon>
        <taxon>Pseudomonadati</taxon>
        <taxon>Pseudomonadota</taxon>
        <taxon>Gammaproteobacteria</taxon>
        <taxon>Cellvibrionales</taxon>
        <taxon>Microbulbiferaceae</taxon>
        <taxon>Microbulbifer</taxon>
    </lineage>
</organism>
<dbReference type="Pfam" id="PF13675">
    <property type="entry name" value="PilJ"/>
    <property type="match status" value="2"/>
</dbReference>
<gene>
    <name evidence="6" type="ORF">SAMN04487965_3036</name>
</gene>
<dbReference type="Proteomes" id="UP000184170">
    <property type="component" value="Unassembled WGS sequence"/>
</dbReference>
<name>A0A1M5G051_9GAMM</name>
<protein>
    <submittedName>
        <fullName evidence="6">Type IV pili methyl-accepting chemotaxis transducer N-term</fullName>
    </submittedName>
</protein>
<dbReference type="AlphaFoldDB" id="A0A1M5G051"/>
<dbReference type="InterPro" id="IPR029095">
    <property type="entry name" value="NarX-like_N"/>
</dbReference>
<dbReference type="RefSeq" id="WP_073276698.1">
    <property type="nucleotide sequence ID" value="NZ_FQVA01000005.1"/>
</dbReference>
<dbReference type="GO" id="GO:0016020">
    <property type="term" value="C:membrane"/>
    <property type="evidence" value="ECO:0007669"/>
    <property type="project" value="UniProtKB-SubCell"/>
</dbReference>
<evidence type="ECO:0000259" key="5">
    <source>
        <dbReference type="Pfam" id="PF13675"/>
    </source>
</evidence>
<evidence type="ECO:0000256" key="1">
    <source>
        <dbReference type="ARBA" id="ARBA00004141"/>
    </source>
</evidence>
<evidence type="ECO:0000256" key="4">
    <source>
        <dbReference type="ARBA" id="ARBA00023136"/>
    </source>
</evidence>
<dbReference type="EMBL" id="FQVA01000005">
    <property type="protein sequence ID" value="SHF97170.1"/>
    <property type="molecule type" value="Genomic_DNA"/>
</dbReference>
<accession>A0A1M5G051</accession>
<evidence type="ECO:0000256" key="2">
    <source>
        <dbReference type="ARBA" id="ARBA00022692"/>
    </source>
</evidence>
<evidence type="ECO:0000256" key="3">
    <source>
        <dbReference type="ARBA" id="ARBA00022989"/>
    </source>
</evidence>
<dbReference type="Gene3D" id="1.20.120.960">
    <property type="entry name" value="Histidine kinase NarX, sensor domain"/>
    <property type="match status" value="1"/>
</dbReference>